<gene>
    <name evidence="10" type="ORF">GKO32_34970</name>
</gene>
<evidence type="ECO:0000313" key="10">
    <source>
        <dbReference type="EMBL" id="MTD59149.1"/>
    </source>
</evidence>
<evidence type="ECO:0000256" key="6">
    <source>
        <dbReference type="ARBA" id="ARBA00022989"/>
    </source>
</evidence>
<keyword evidence="5 8" id="KW-0812">Transmembrane</keyword>
<dbReference type="Gene3D" id="1.20.1250.20">
    <property type="entry name" value="MFS general substrate transporter like domains"/>
    <property type="match status" value="1"/>
</dbReference>
<feature type="transmembrane region" description="Helical" evidence="8">
    <location>
        <begin position="406"/>
        <end position="427"/>
    </location>
</feature>
<organism evidence="10 11">
    <name type="scientific">Amycolatopsis pithecellobii</name>
    <dbReference type="NCBI Taxonomy" id="664692"/>
    <lineage>
        <taxon>Bacteria</taxon>
        <taxon>Bacillati</taxon>
        <taxon>Actinomycetota</taxon>
        <taxon>Actinomycetes</taxon>
        <taxon>Pseudonocardiales</taxon>
        <taxon>Pseudonocardiaceae</taxon>
        <taxon>Amycolatopsis</taxon>
    </lineage>
</organism>
<feature type="transmembrane region" description="Helical" evidence="8">
    <location>
        <begin position="205"/>
        <end position="223"/>
    </location>
</feature>
<feature type="transmembrane region" description="Helical" evidence="8">
    <location>
        <begin position="53"/>
        <end position="71"/>
    </location>
</feature>
<proteinExistence type="inferred from homology"/>
<feature type="transmembrane region" description="Helical" evidence="8">
    <location>
        <begin position="335"/>
        <end position="354"/>
    </location>
</feature>
<dbReference type="GO" id="GO:0005886">
    <property type="term" value="C:plasma membrane"/>
    <property type="evidence" value="ECO:0007669"/>
    <property type="project" value="UniProtKB-SubCell"/>
</dbReference>
<dbReference type="PANTHER" id="PTHR23501:SF197">
    <property type="entry name" value="COMD"/>
    <property type="match status" value="1"/>
</dbReference>
<comment type="subcellular location">
    <subcellularLocation>
        <location evidence="1">Cell membrane</location>
        <topology evidence="1">Multi-pass membrane protein</topology>
    </subcellularLocation>
</comment>
<feature type="transmembrane region" description="Helical" evidence="8">
    <location>
        <begin position="271"/>
        <end position="293"/>
    </location>
</feature>
<dbReference type="NCBIfam" id="TIGR00711">
    <property type="entry name" value="efflux_EmrB"/>
    <property type="match status" value="1"/>
</dbReference>
<keyword evidence="7 8" id="KW-0472">Membrane</keyword>
<dbReference type="Gene3D" id="1.20.1720.10">
    <property type="entry name" value="Multidrug resistance protein D"/>
    <property type="match status" value="1"/>
</dbReference>
<dbReference type="EMBL" id="WMBA01000090">
    <property type="protein sequence ID" value="MTD59149.1"/>
    <property type="molecule type" value="Genomic_DNA"/>
</dbReference>
<comment type="caution">
    <text evidence="10">The sequence shown here is derived from an EMBL/GenBank/DDBJ whole genome shotgun (WGS) entry which is preliminary data.</text>
</comment>
<dbReference type="SUPFAM" id="SSF103473">
    <property type="entry name" value="MFS general substrate transporter"/>
    <property type="match status" value="1"/>
</dbReference>
<evidence type="ECO:0000256" key="2">
    <source>
        <dbReference type="ARBA" id="ARBA00007520"/>
    </source>
</evidence>
<keyword evidence="4" id="KW-1003">Cell membrane</keyword>
<dbReference type="Proteomes" id="UP000440096">
    <property type="component" value="Unassembled WGS sequence"/>
</dbReference>
<evidence type="ECO:0000256" key="5">
    <source>
        <dbReference type="ARBA" id="ARBA00022692"/>
    </source>
</evidence>
<protein>
    <submittedName>
        <fullName evidence="10">DHA2 family efflux MFS transporter permease subunit</fullName>
    </submittedName>
</protein>
<dbReference type="InterPro" id="IPR036259">
    <property type="entry name" value="MFS_trans_sf"/>
</dbReference>
<dbReference type="PRINTS" id="PR01036">
    <property type="entry name" value="TCRTETB"/>
</dbReference>
<sequence length="478" mass="49216">MSTPDSQPVMSPARIRAGFAVLLLSMLLAMLDNTVVGTAMPTIVGELGGLRQLSWVVTAYTLTTAASTPIWGKLGDLYGRKTVHLSAIGIFTVASVACGFAADMGQLIAFRAVQGIGAGGLTVGALSLIGVLVSPKERGRYQGMMASTMAAGQIGGPLFGGAVTSLLGWRWNFYLNLPLGLIVLAATAFVLVVPSMPRRRVQLDFGGALLLTVAITALLLLTGGTGDQALLPAPVFAAVTVIALAGFVLVERRSQEPVLPLRLFTYRNIPLTTAIMFVVGVISFGMITFVPLFQQNVQGASASGSGTLLLPMTLAVVVASQVAGRVASRTGRYRVFPIAGTLCMAAGSAVLTMLDAATPVWVISGALVLAGLGLGFSTQTTTLIAQNTVPVSEIGVATANTTMFRTIGGAIGTSVFGALLTAGMTGQPAVNGLVTGERHIFIVAAIVSVLAFVAAWGLRELPAQREESPATASVAMAR</sequence>
<evidence type="ECO:0000313" key="11">
    <source>
        <dbReference type="Proteomes" id="UP000440096"/>
    </source>
</evidence>
<dbReference type="OrthoDB" id="7375466at2"/>
<dbReference type="FunFam" id="1.20.1720.10:FF:000004">
    <property type="entry name" value="EmrB/QacA family drug resistance transporter"/>
    <property type="match status" value="1"/>
</dbReference>
<feature type="transmembrane region" description="Helical" evidence="8">
    <location>
        <begin position="173"/>
        <end position="193"/>
    </location>
</feature>
<evidence type="ECO:0000256" key="1">
    <source>
        <dbReference type="ARBA" id="ARBA00004651"/>
    </source>
</evidence>
<feature type="transmembrane region" description="Helical" evidence="8">
    <location>
        <begin position="360"/>
        <end position="385"/>
    </location>
</feature>
<feature type="transmembrane region" description="Helical" evidence="8">
    <location>
        <begin position="108"/>
        <end position="133"/>
    </location>
</feature>
<feature type="transmembrane region" description="Helical" evidence="8">
    <location>
        <begin position="305"/>
        <end position="323"/>
    </location>
</feature>
<dbReference type="InterPro" id="IPR011701">
    <property type="entry name" value="MFS"/>
</dbReference>
<keyword evidence="11" id="KW-1185">Reference proteome</keyword>
<evidence type="ECO:0000256" key="4">
    <source>
        <dbReference type="ARBA" id="ARBA00022475"/>
    </source>
</evidence>
<feature type="transmembrane region" description="Helical" evidence="8">
    <location>
        <begin position="229"/>
        <end position="250"/>
    </location>
</feature>
<name>A0A6N7ZBR5_9PSEU</name>
<feature type="transmembrane region" description="Helical" evidence="8">
    <location>
        <begin position="439"/>
        <end position="458"/>
    </location>
</feature>
<dbReference type="RefSeq" id="WP_154761205.1">
    <property type="nucleotide sequence ID" value="NZ_WMBA01000090.1"/>
</dbReference>
<dbReference type="CDD" id="cd17502">
    <property type="entry name" value="MFS_Azr1_MDR_like"/>
    <property type="match status" value="1"/>
</dbReference>
<accession>A0A6N7ZBR5</accession>
<dbReference type="PANTHER" id="PTHR23501">
    <property type="entry name" value="MAJOR FACILITATOR SUPERFAMILY"/>
    <property type="match status" value="1"/>
</dbReference>
<keyword evidence="3" id="KW-0813">Transport</keyword>
<dbReference type="InterPro" id="IPR004638">
    <property type="entry name" value="EmrB-like"/>
</dbReference>
<evidence type="ECO:0000259" key="9">
    <source>
        <dbReference type="PROSITE" id="PS50850"/>
    </source>
</evidence>
<feature type="domain" description="Major facilitator superfamily (MFS) profile" evidence="9">
    <location>
        <begin position="18"/>
        <end position="463"/>
    </location>
</feature>
<evidence type="ECO:0000256" key="8">
    <source>
        <dbReference type="SAM" id="Phobius"/>
    </source>
</evidence>
<evidence type="ECO:0000256" key="3">
    <source>
        <dbReference type="ARBA" id="ARBA00022448"/>
    </source>
</evidence>
<reference evidence="10 11" key="1">
    <citation type="submission" date="2019-11" db="EMBL/GenBank/DDBJ databases">
        <title>Draft genome of Amycolatopsis RM579.</title>
        <authorList>
            <person name="Duangmal K."/>
            <person name="Mingma R."/>
        </authorList>
    </citation>
    <scope>NUCLEOTIDE SEQUENCE [LARGE SCALE GENOMIC DNA]</scope>
    <source>
        <strain evidence="10 11">RM579</strain>
    </source>
</reference>
<comment type="similarity">
    <text evidence="2">Belongs to the major facilitator superfamily. TCR/Tet family.</text>
</comment>
<feature type="transmembrane region" description="Helical" evidence="8">
    <location>
        <begin position="83"/>
        <end position="102"/>
    </location>
</feature>
<dbReference type="Pfam" id="PF07690">
    <property type="entry name" value="MFS_1"/>
    <property type="match status" value="1"/>
</dbReference>
<dbReference type="PROSITE" id="PS50850">
    <property type="entry name" value="MFS"/>
    <property type="match status" value="1"/>
</dbReference>
<dbReference type="GO" id="GO:0022857">
    <property type="term" value="F:transmembrane transporter activity"/>
    <property type="evidence" value="ECO:0007669"/>
    <property type="project" value="InterPro"/>
</dbReference>
<feature type="transmembrane region" description="Helical" evidence="8">
    <location>
        <begin position="145"/>
        <end position="167"/>
    </location>
</feature>
<dbReference type="AlphaFoldDB" id="A0A6N7ZBR5"/>
<keyword evidence="6 8" id="KW-1133">Transmembrane helix</keyword>
<evidence type="ECO:0000256" key="7">
    <source>
        <dbReference type="ARBA" id="ARBA00023136"/>
    </source>
</evidence>
<dbReference type="InterPro" id="IPR020846">
    <property type="entry name" value="MFS_dom"/>
</dbReference>